<dbReference type="EMBL" id="QJVJ01000003">
    <property type="protein sequence ID" value="PYI55470.1"/>
    <property type="molecule type" value="Genomic_DNA"/>
</dbReference>
<evidence type="ECO:0000313" key="2">
    <source>
        <dbReference type="EMBL" id="PYI55470.1"/>
    </source>
</evidence>
<reference evidence="2 3" key="1">
    <citation type="submission" date="2018-05" db="EMBL/GenBank/DDBJ databases">
        <title>Paenibacillus flagellatus sp. nov., isolated from selenium mineral soil.</title>
        <authorList>
            <person name="Dai X."/>
        </authorList>
    </citation>
    <scope>NUCLEOTIDE SEQUENCE [LARGE SCALE GENOMIC DNA]</scope>
    <source>
        <strain evidence="2 3">DXL2</strain>
    </source>
</reference>
<dbReference type="InterPro" id="IPR013022">
    <property type="entry name" value="Xyl_isomerase-like_TIM-brl"/>
</dbReference>
<keyword evidence="2" id="KW-0413">Isomerase</keyword>
<dbReference type="Pfam" id="PF01261">
    <property type="entry name" value="AP_endonuc_2"/>
    <property type="match status" value="1"/>
</dbReference>
<dbReference type="PANTHER" id="PTHR12110:SF53">
    <property type="entry name" value="BLR5974 PROTEIN"/>
    <property type="match status" value="1"/>
</dbReference>
<dbReference type="RefSeq" id="WP_110839272.1">
    <property type="nucleotide sequence ID" value="NZ_QJVJ01000003.1"/>
</dbReference>
<dbReference type="InterPro" id="IPR050312">
    <property type="entry name" value="IolE/XylAMocC-like"/>
</dbReference>
<accession>A0A2V5KKV8</accession>
<protein>
    <submittedName>
        <fullName evidence="2">Xylose isomerase</fullName>
    </submittedName>
</protein>
<dbReference type="Proteomes" id="UP000247476">
    <property type="component" value="Unassembled WGS sequence"/>
</dbReference>
<keyword evidence="3" id="KW-1185">Reference proteome</keyword>
<dbReference type="SUPFAM" id="SSF51658">
    <property type="entry name" value="Xylose isomerase-like"/>
    <property type="match status" value="1"/>
</dbReference>
<evidence type="ECO:0000313" key="3">
    <source>
        <dbReference type="Proteomes" id="UP000247476"/>
    </source>
</evidence>
<organism evidence="2 3">
    <name type="scientific">Paenibacillus flagellatus</name>
    <dbReference type="NCBI Taxonomy" id="2211139"/>
    <lineage>
        <taxon>Bacteria</taxon>
        <taxon>Bacillati</taxon>
        <taxon>Bacillota</taxon>
        <taxon>Bacilli</taxon>
        <taxon>Bacillales</taxon>
        <taxon>Paenibacillaceae</taxon>
        <taxon>Paenibacillus</taxon>
    </lineage>
</organism>
<evidence type="ECO:0000259" key="1">
    <source>
        <dbReference type="Pfam" id="PF01261"/>
    </source>
</evidence>
<dbReference type="OrthoDB" id="2843715at2"/>
<comment type="caution">
    <text evidence="2">The sequence shown here is derived from an EMBL/GenBank/DDBJ whole genome shotgun (WGS) entry which is preliminary data.</text>
</comment>
<feature type="domain" description="Xylose isomerase-like TIM barrel" evidence="1">
    <location>
        <begin position="31"/>
        <end position="188"/>
    </location>
</feature>
<dbReference type="InterPro" id="IPR036237">
    <property type="entry name" value="Xyl_isomerase-like_sf"/>
</dbReference>
<dbReference type="PANTHER" id="PTHR12110">
    <property type="entry name" value="HYDROXYPYRUVATE ISOMERASE"/>
    <property type="match status" value="1"/>
</dbReference>
<proteinExistence type="predicted"/>
<sequence length="268" mass="29518">MNVSLGGFSFYGLLIDGTMDVFGYLETAKYRYGLDTVDLWNGFYEDRAEFVWKPADEPLVRKIKHALDERKLSVANVAVDRAHIWDPDPEMRAALRRNALAQLNAAARLGARTVRIDACYRGTDDMSEEAFAYTVETYREYAAIADAMGMKVGPENHMGVSLDAAWMKKLADAVGHPAYGILLHAGRWKEGTGGDADAVPYAYHVHADAKLLGAPDAAERIRAIVDAGYAGDWAVEYNPPSRPYSEIGWALASLRRLVEAAAEPTSMN</sequence>
<dbReference type="Gene3D" id="3.20.20.150">
    <property type="entry name" value="Divalent-metal-dependent TIM barrel enzymes"/>
    <property type="match status" value="1"/>
</dbReference>
<gene>
    <name evidence="2" type="ORF">DLM86_06970</name>
</gene>
<name>A0A2V5KKV8_9BACL</name>
<dbReference type="GO" id="GO:0016853">
    <property type="term" value="F:isomerase activity"/>
    <property type="evidence" value="ECO:0007669"/>
    <property type="project" value="UniProtKB-KW"/>
</dbReference>
<dbReference type="AlphaFoldDB" id="A0A2V5KKV8"/>